<accession>E3CZ02</accession>
<proteinExistence type="predicted"/>
<dbReference type="Pfam" id="PF18765">
    <property type="entry name" value="Polbeta"/>
    <property type="match status" value="1"/>
</dbReference>
<dbReference type="Proteomes" id="UP000005096">
    <property type="component" value="Chromosome"/>
</dbReference>
<dbReference type="Gene3D" id="3.30.460.10">
    <property type="entry name" value="Beta Polymerase, domain 2"/>
    <property type="match status" value="1"/>
</dbReference>
<organism evidence="2 3">
    <name type="scientific">Aminomonas paucivorans DSM 12260</name>
    <dbReference type="NCBI Taxonomy" id="584708"/>
    <lineage>
        <taxon>Bacteria</taxon>
        <taxon>Thermotogati</taxon>
        <taxon>Synergistota</taxon>
        <taxon>Synergistia</taxon>
        <taxon>Synergistales</taxon>
        <taxon>Synergistaceae</taxon>
        <taxon>Aminomonas</taxon>
    </lineage>
</organism>
<dbReference type="PaxDb" id="584708-Apau_2186"/>
<dbReference type="AlphaFoldDB" id="E3CZ02"/>
<dbReference type="InterPro" id="IPR043519">
    <property type="entry name" value="NT_sf"/>
</dbReference>
<sequence>MTPLLKEARSRLEETLLAAFPDLQGVYLFGSAASGAPREDSDVDLGLLLPPGGLPPDPWKLGETGARLEGILGRPVDLVDLRRADTVFRHQVVSTGRLLLVRDPRAAAEFEMLTLSFYQKLNEERREILEEIRRTGRVLHP</sequence>
<evidence type="ECO:0000313" key="2">
    <source>
        <dbReference type="EMBL" id="EFQ24597.1"/>
    </source>
</evidence>
<dbReference type="InterPro" id="IPR052930">
    <property type="entry name" value="TA_antitoxin_MntA"/>
</dbReference>
<dbReference type="HOGENOM" id="CLU_130257_1_0_0"/>
<feature type="domain" description="Polymerase beta nucleotidyltransferase" evidence="1">
    <location>
        <begin position="17"/>
        <end position="104"/>
    </location>
</feature>
<dbReference type="EMBL" id="CM001022">
    <property type="protein sequence ID" value="EFQ24597.1"/>
    <property type="molecule type" value="Genomic_DNA"/>
</dbReference>
<gene>
    <name evidence="2" type="ORF">Apau_2186</name>
</gene>
<name>E3CZ02_9BACT</name>
<evidence type="ECO:0000313" key="3">
    <source>
        <dbReference type="Proteomes" id="UP000005096"/>
    </source>
</evidence>
<dbReference type="eggNOG" id="COG1669">
    <property type="taxonomic scope" value="Bacteria"/>
</dbReference>
<dbReference type="PANTHER" id="PTHR43852:SF2">
    <property type="entry name" value="PROTEIN ADENYLYLTRANSFERASE MNTA"/>
    <property type="match status" value="1"/>
</dbReference>
<dbReference type="InterPro" id="IPR041633">
    <property type="entry name" value="Polbeta"/>
</dbReference>
<reference evidence="2 3" key="1">
    <citation type="journal article" date="2010" name="Stand. Genomic Sci.">
        <title>Non-contiguous finished genome sequence of Aminomonas paucivorans type strain (GLU-3).</title>
        <authorList>
            <person name="Pitluck S."/>
            <person name="Yasawong M."/>
            <person name="Held B."/>
            <person name="Lapidus A."/>
            <person name="Nolan M."/>
            <person name="Copeland A."/>
            <person name="Lucas S."/>
            <person name="Del Rio T.G."/>
            <person name="Tice H."/>
            <person name="Cheng J.F."/>
            <person name="Chertkov O."/>
            <person name="Goodwin L."/>
            <person name="Tapia R."/>
            <person name="Han C."/>
            <person name="Liolios K."/>
            <person name="Ivanova N."/>
            <person name="Mavromatis K."/>
            <person name="Ovchinnikova G."/>
            <person name="Pati A."/>
            <person name="Chen A."/>
            <person name="Palaniappan K."/>
            <person name="Land M."/>
            <person name="Hauser L."/>
            <person name="Chang Y.J."/>
            <person name="Jeffries C.D."/>
            <person name="Pukall R."/>
            <person name="Spring S."/>
            <person name="Rohde M."/>
            <person name="Sikorski J."/>
            <person name="Goker M."/>
            <person name="Woyke T."/>
            <person name="Bristow J."/>
            <person name="Eisen J.A."/>
            <person name="Markowitz V."/>
            <person name="Hugenholtz P."/>
            <person name="Kyrpides N.C."/>
            <person name="Klenk H.P."/>
        </authorList>
    </citation>
    <scope>NUCLEOTIDE SEQUENCE [LARGE SCALE GENOMIC DNA]</scope>
    <source>
        <strain evidence="2 3">DSM 12260</strain>
    </source>
</reference>
<dbReference type="CDD" id="cd05403">
    <property type="entry name" value="NT_KNTase_like"/>
    <property type="match status" value="1"/>
</dbReference>
<dbReference type="PANTHER" id="PTHR43852">
    <property type="entry name" value="NUCLEOTIDYLTRANSFERASE"/>
    <property type="match status" value="1"/>
</dbReference>
<dbReference type="NCBIfam" id="NF047752">
    <property type="entry name" value="MntA_antitoxin"/>
    <property type="match status" value="1"/>
</dbReference>
<dbReference type="SUPFAM" id="SSF81301">
    <property type="entry name" value="Nucleotidyltransferase"/>
    <property type="match status" value="1"/>
</dbReference>
<dbReference type="RefSeq" id="WP_006301841.1">
    <property type="nucleotide sequence ID" value="NZ_CM001022.1"/>
</dbReference>
<dbReference type="STRING" id="584708.Apau_2186"/>
<protein>
    <submittedName>
        <fullName evidence="2">DNA polymerase beta domain protein region</fullName>
    </submittedName>
</protein>
<keyword evidence="3" id="KW-1185">Reference proteome</keyword>
<evidence type="ECO:0000259" key="1">
    <source>
        <dbReference type="Pfam" id="PF18765"/>
    </source>
</evidence>